<dbReference type="InterPro" id="IPR023082">
    <property type="entry name" value="Homeo_prospero_dom"/>
</dbReference>
<proteinExistence type="predicted"/>
<dbReference type="GeneTree" id="ENSGT00940000154790"/>
<feature type="region of interest" description="Disordered" evidence="7">
    <location>
        <begin position="233"/>
        <end position="273"/>
    </location>
</feature>
<evidence type="ECO:0000256" key="4">
    <source>
        <dbReference type="ARBA" id="ARBA00023155"/>
    </source>
</evidence>
<feature type="compositionally biased region" description="Basic and acidic residues" evidence="7">
    <location>
        <begin position="157"/>
        <end position="174"/>
    </location>
</feature>
<evidence type="ECO:0000256" key="7">
    <source>
        <dbReference type="SAM" id="MobiDB-lite"/>
    </source>
</evidence>
<feature type="compositionally biased region" description="Basic and acidic residues" evidence="7">
    <location>
        <begin position="253"/>
        <end position="262"/>
    </location>
</feature>
<dbReference type="SUPFAM" id="SSF46689">
    <property type="entry name" value="Homeodomain-like"/>
    <property type="match status" value="1"/>
</dbReference>
<dbReference type="Proteomes" id="UP001501920">
    <property type="component" value="Chromosome 2"/>
</dbReference>
<accession>A0A3B4EA20</accession>
<dbReference type="GO" id="GO:0048468">
    <property type="term" value="P:cell development"/>
    <property type="evidence" value="ECO:0007669"/>
    <property type="project" value="UniProtKB-ARBA"/>
</dbReference>
<comment type="subcellular location">
    <subcellularLocation>
        <location evidence="1">Nucleus</location>
    </subcellularLocation>
</comment>
<reference evidence="9" key="3">
    <citation type="submission" date="2025-09" db="UniProtKB">
        <authorList>
            <consortium name="Ensembl"/>
        </authorList>
    </citation>
    <scope>IDENTIFICATION</scope>
</reference>
<dbReference type="Ensembl" id="ENSPNAT00000022854.2">
    <property type="protein sequence ID" value="ENSPNAP00000032543.1"/>
    <property type="gene ID" value="ENSPNAG00000020537.2"/>
</dbReference>
<keyword evidence="2" id="KW-0805">Transcription regulation</keyword>
<feature type="region of interest" description="Disordered" evidence="7">
    <location>
        <begin position="140"/>
        <end position="179"/>
    </location>
</feature>
<dbReference type="OrthoDB" id="10038576at2759"/>
<dbReference type="InterPro" id="IPR037131">
    <property type="entry name" value="Homeo_prospero_dom_sf"/>
</dbReference>
<reference evidence="9 10" key="1">
    <citation type="submission" date="2020-10" db="EMBL/GenBank/DDBJ databases">
        <title>Pygocentrus nattereri (red-bellied piranha) genome, fPygNat1, primary haplotype.</title>
        <authorList>
            <person name="Myers G."/>
            <person name="Meyer A."/>
            <person name="Karagic N."/>
            <person name="Pippel M."/>
            <person name="Winkler S."/>
            <person name="Tracey A."/>
            <person name="Wood J."/>
            <person name="Formenti G."/>
            <person name="Howe K."/>
            <person name="Fedrigo O."/>
            <person name="Jarvis E.D."/>
        </authorList>
    </citation>
    <scope>NUCLEOTIDE SEQUENCE [LARGE SCALE GENOMIC DNA]</scope>
</reference>
<dbReference type="GeneID" id="108434605"/>
<dbReference type="GO" id="GO:0000981">
    <property type="term" value="F:DNA-binding transcription factor activity, RNA polymerase II-specific"/>
    <property type="evidence" value="ECO:0007669"/>
    <property type="project" value="TreeGrafter"/>
</dbReference>
<dbReference type="PANTHER" id="PTHR12198:SF11">
    <property type="entry name" value="PROSPERO HOMEOBOX 3"/>
    <property type="match status" value="1"/>
</dbReference>
<feature type="region of interest" description="Disordered" evidence="7">
    <location>
        <begin position="1"/>
        <end position="46"/>
    </location>
</feature>
<keyword evidence="6" id="KW-0539">Nucleus</keyword>
<evidence type="ECO:0000256" key="1">
    <source>
        <dbReference type="ARBA" id="ARBA00004123"/>
    </source>
</evidence>
<dbReference type="CTD" id="564431"/>
<dbReference type="PANTHER" id="PTHR12198">
    <property type="entry name" value="HOMEOBOX PROTEIN PROSPERO/PROX-1/CEH-26"/>
    <property type="match status" value="1"/>
</dbReference>
<dbReference type="PROSITE" id="PS51818">
    <property type="entry name" value="HOMEO_PROSPERO"/>
    <property type="match status" value="1"/>
</dbReference>
<name>A0A3B4EA20_PYGNA</name>
<protein>
    <recommendedName>
        <fullName evidence="8">Prospero domain-containing protein</fullName>
    </recommendedName>
</protein>
<keyword evidence="3" id="KW-0238">DNA-binding</keyword>
<evidence type="ECO:0000313" key="9">
    <source>
        <dbReference type="Ensembl" id="ENSPNAP00000032543.1"/>
    </source>
</evidence>
<evidence type="ECO:0000256" key="6">
    <source>
        <dbReference type="ARBA" id="ARBA00023242"/>
    </source>
</evidence>
<feature type="domain" description="Prospero" evidence="8">
    <location>
        <begin position="536"/>
        <end position="696"/>
    </location>
</feature>
<reference evidence="9" key="2">
    <citation type="submission" date="2025-08" db="UniProtKB">
        <authorList>
            <consortium name="Ensembl"/>
        </authorList>
    </citation>
    <scope>IDENTIFICATION</scope>
</reference>
<keyword evidence="5" id="KW-0804">Transcription</keyword>
<feature type="compositionally biased region" description="Polar residues" evidence="7">
    <location>
        <begin position="28"/>
        <end position="44"/>
    </location>
</feature>
<dbReference type="OMA" id="DVGMMEE"/>
<sequence>MDSPSEFFQQQQQQQQSHPSFDLYTRSPLESTSTGPSYPASSPVTYPVISPLLHPNSASQRWGGYRQRQCLFSELPASEDGQEEDVEMLGRKAAEGASQAPLAKLGERRRVSLPESCDWNQDVVRVKRLRVDNVLRRNGEMEKEGHRGRRRIASRGLQDEKNGEEEGRRKESREGRRRQRRELKLQLEETRGRLLELQRKVWRAYGEQRIEEEKEEGGGEEEDGGMDEMAEMFSEGEGDDCPASGLSPSVFSSERKREKHESSQNGNSEEFPEEAMDLDVELDGGGVWLGCSLVQGEWENTNSNEKEKFAQALKQELANVVARVIDRVVRLYAESDQSPTPASVLAQETPASRVFGPNPSKKPRLGFRPHALVPGGMHVVEQAEALPLVAKKLQDKRNPLNQGKHKHPLIPPQNPGLPFLPQPPLPALLPPRNKEPFLPSCPPNPPPLPLPLLHYTMQHLFTRSLSSIPLHKDGLSSEPFMEFRTHNPSFPPLPPLLAQLNPPLADRGTDEGMRAGGIGGMDGGDVALYLGAGASQEGLSPCHLKKAKLMFFYTRYPSSNTLKTYFPDVKFNRCVTSQLIKWFSNFREFFYIQIERFARQAAREGLPATRERALRLGRNSELFRILNMHYNKSNDYQVPDRFVEVSELALREFFTAIQSGRDADPCWKKSIYKIICKLDSPVPDSFRLPGCPMDTHRMV</sequence>
<evidence type="ECO:0000256" key="5">
    <source>
        <dbReference type="ARBA" id="ARBA00023163"/>
    </source>
</evidence>
<keyword evidence="10" id="KW-1185">Reference proteome</keyword>
<dbReference type="Gene3D" id="1.10.10.500">
    <property type="entry name" value="Homeo-prospero domain"/>
    <property type="match status" value="1"/>
</dbReference>
<keyword evidence="4" id="KW-0371">Homeobox</keyword>
<dbReference type="GO" id="GO:0005634">
    <property type="term" value="C:nucleus"/>
    <property type="evidence" value="ECO:0007669"/>
    <property type="project" value="UniProtKB-SubCell"/>
</dbReference>
<organism evidence="9 10">
    <name type="scientific">Pygocentrus nattereri</name>
    <name type="common">Red-bellied piranha</name>
    <dbReference type="NCBI Taxonomy" id="42514"/>
    <lineage>
        <taxon>Eukaryota</taxon>
        <taxon>Metazoa</taxon>
        <taxon>Chordata</taxon>
        <taxon>Craniata</taxon>
        <taxon>Vertebrata</taxon>
        <taxon>Euteleostomi</taxon>
        <taxon>Actinopterygii</taxon>
        <taxon>Neopterygii</taxon>
        <taxon>Teleostei</taxon>
        <taxon>Ostariophysi</taxon>
        <taxon>Characiformes</taxon>
        <taxon>Characoidei</taxon>
        <taxon>Pygocentrus</taxon>
    </lineage>
</organism>
<dbReference type="InterPro" id="IPR009057">
    <property type="entry name" value="Homeodomain-like_sf"/>
</dbReference>
<evidence type="ECO:0000256" key="3">
    <source>
        <dbReference type="ARBA" id="ARBA00023125"/>
    </source>
</evidence>
<evidence type="ECO:0000259" key="8">
    <source>
        <dbReference type="PROSITE" id="PS51818"/>
    </source>
</evidence>
<dbReference type="InterPro" id="IPR039350">
    <property type="entry name" value="Prospero_homeodomain"/>
</dbReference>
<dbReference type="AlphaFoldDB" id="A0A3B4EA20"/>
<dbReference type="GO" id="GO:0007399">
    <property type="term" value="P:nervous system development"/>
    <property type="evidence" value="ECO:0007669"/>
    <property type="project" value="UniProtKB-ARBA"/>
</dbReference>
<dbReference type="GO" id="GO:0001946">
    <property type="term" value="P:lymphangiogenesis"/>
    <property type="evidence" value="ECO:0007669"/>
    <property type="project" value="Ensembl"/>
</dbReference>
<evidence type="ECO:0000256" key="2">
    <source>
        <dbReference type="ARBA" id="ARBA00023015"/>
    </source>
</evidence>
<dbReference type="GO" id="GO:0000978">
    <property type="term" value="F:RNA polymerase II cis-regulatory region sequence-specific DNA binding"/>
    <property type="evidence" value="ECO:0007669"/>
    <property type="project" value="TreeGrafter"/>
</dbReference>
<evidence type="ECO:0000313" key="10">
    <source>
        <dbReference type="Proteomes" id="UP001501920"/>
    </source>
</evidence>
<dbReference type="Pfam" id="PF05044">
    <property type="entry name" value="HPD"/>
    <property type="match status" value="1"/>
</dbReference>